<dbReference type="EMBL" id="JAOZYT010000002">
    <property type="protein sequence ID" value="MCW0522805.1"/>
    <property type="molecule type" value="Genomic_DNA"/>
</dbReference>
<keyword evidence="1" id="KW-0175">Coiled coil</keyword>
<feature type="coiled-coil region" evidence="1">
    <location>
        <begin position="39"/>
        <end position="84"/>
    </location>
</feature>
<reference evidence="3" key="2">
    <citation type="submission" date="2022-10" db="EMBL/GenBank/DDBJ databases">
        <title>Sifting through the core-genome to identify putative cross-protective antigens against Riemerella anatipestifer.</title>
        <authorList>
            <person name="Zheng X."/>
            <person name="Zhang W."/>
        </authorList>
    </citation>
    <scope>NUCLEOTIDE SEQUENCE</scope>
    <source>
        <strain evidence="3">ZWRA178</strain>
    </source>
</reference>
<protein>
    <submittedName>
        <fullName evidence="3">Membrane-binding protein</fullName>
    </submittedName>
</protein>
<evidence type="ECO:0000313" key="3">
    <source>
        <dbReference type="EMBL" id="MCW0522805.1"/>
    </source>
</evidence>
<evidence type="ECO:0000313" key="2">
    <source>
        <dbReference type="EMBL" id="AQY21978.1"/>
    </source>
</evidence>
<dbReference type="AlphaFoldDB" id="A0A162C1P0"/>
<evidence type="ECO:0000313" key="5">
    <source>
        <dbReference type="Proteomes" id="UP000189883"/>
    </source>
</evidence>
<evidence type="ECO:0000256" key="1">
    <source>
        <dbReference type="SAM" id="Coils"/>
    </source>
</evidence>
<proteinExistence type="predicted"/>
<accession>A0A162C1P0</accession>
<organism evidence="2 5">
    <name type="scientific">Riemerella anatipestifer</name>
    <name type="common">Moraxella anatipestifer</name>
    <dbReference type="NCBI Taxonomy" id="34085"/>
    <lineage>
        <taxon>Bacteria</taxon>
        <taxon>Pseudomonadati</taxon>
        <taxon>Bacteroidota</taxon>
        <taxon>Flavobacteriia</taxon>
        <taxon>Flavobacteriales</taxon>
        <taxon>Weeksellaceae</taxon>
        <taxon>Riemerella</taxon>
    </lineage>
</organism>
<dbReference type="Proteomes" id="UP001284033">
    <property type="component" value="Unassembled WGS sequence"/>
</dbReference>
<sequence>MATKSYAERITKVKLMLDAITQNKSDLPKKLDDDYISQMQTLKDKIEVLNTEQEKLKADLKSKTEALNKEISALDKLYSEAKKRIKLDFEQTRWIAFGIEDKR</sequence>
<evidence type="ECO:0000313" key="4">
    <source>
        <dbReference type="EMBL" id="MDY3511999.1"/>
    </source>
</evidence>
<dbReference type="eggNOG" id="ENOG50332C2">
    <property type="taxonomic scope" value="Bacteria"/>
</dbReference>
<dbReference type="OrthoDB" id="1082686at2"/>
<dbReference type="Proteomes" id="UP000189883">
    <property type="component" value="Chromosome"/>
</dbReference>
<dbReference type="EMBL" id="CP011859">
    <property type="protein sequence ID" value="AQY21978.1"/>
    <property type="molecule type" value="Genomic_DNA"/>
</dbReference>
<dbReference type="RefSeq" id="WP_004920528.1">
    <property type="nucleotide sequence ID" value="NZ_CP011859.1"/>
</dbReference>
<reference evidence="2 5" key="1">
    <citation type="submission" date="2015-06" db="EMBL/GenBank/DDBJ databases">
        <title>R. anatipestifer strain HXb2 is the most virulent strain so far, and the genome sequence would help us uncover the pathogenesis.</title>
        <authorList>
            <person name="Hu Q."/>
            <person name="Qi J."/>
            <person name="Bo H."/>
            <person name="Liu G."/>
            <person name="Tao M."/>
            <person name="Ding Y."/>
            <person name="Xue Y."/>
        </authorList>
    </citation>
    <scope>NUCLEOTIDE SEQUENCE [LARGE SCALE GENOMIC DNA]</scope>
    <source>
        <strain evidence="2 5">HXb2</strain>
    </source>
</reference>
<gene>
    <name evidence="2" type="ORF">AB406_1028</name>
    <name evidence="3" type="ORF">OKE68_00535</name>
    <name evidence="4" type="ORF">PG303_02065</name>
</gene>
<reference evidence="4" key="3">
    <citation type="submission" date="2023-01" db="EMBL/GenBank/DDBJ databases">
        <title>Genome-based studies on antimicrobial resistance profiles of Riemerella anatipestifer in China, 1994 to 2021.</title>
        <authorList>
            <person name="Yang Z."/>
            <person name="Zhu D."/>
        </authorList>
    </citation>
    <scope>NUCLEOTIDE SEQUENCE</scope>
    <source>
        <strain evidence="4">RCAD1218</strain>
    </source>
</reference>
<dbReference type="EMBL" id="JAQZHK010000001">
    <property type="protein sequence ID" value="MDY3511999.1"/>
    <property type="molecule type" value="Genomic_DNA"/>
</dbReference>
<name>A0A162C1P0_RIEAN</name>
<dbReference type="Proteomes" id="UP001207440">
    <property type="component" value="Unassembled WGS sequence"/>
</dbReference>